<comment type="caution">
    <text evidence="10">The sequence shown here is derived from an EMBL/GenBank/DDBJ whole genome shotgun (WGS) entry which is preliminary data.</text>
</comment>
<gene>
    <name evidence="10" type="ORF">RESH_03889</name>
</gene>
<accession>M5S1P7</accession>
<reference evidence="10 11" key="1">
    <citation type="journal article" date="2013" name="Mar. Genomics">
        <title>Expression of sulfatases in Rhodopirellula baltica and the diversity of sulfatases in the genus Rhodopirellula.</title>
        <authorList>
            <person name="Wegner C.E."/>
            <person name="Richter-Heitmann T."/>
            <person name="Klindworth A."/>
            <person name="Klockow C."/>
            <person name="Richter M."/>
            <person name="Achstetter T."/>
            <person name="Glockner F.O."/>
            <person name="Harder J."/>
        </authorList>
    </citation>
    <scope>NUCLEOTIDE SEQUENCE [LARGE SCALE GENOMIC DNA]</scope>
    <source>
        <strain evidence="10 11">SH398</strain>
    </source>
</reference>
<organism evidence="10 11">
    <name type="scientific">Rhodopirellula europaea SH398</name>
    <dbReference type="NCBI Taxonomy" id="1263868"/>
    <lineage>
        <taxon>Bacteria</taxon>
        <taxon>Pseudomonadati</taxon>
        <taxon>Planctomycetota</taxon>
        <taxon>Planctomycetia</taxon>
        <taxon>Pirellulales</taxon>
        <taxon>Pirellulaceae</taxon>
        <taxon>Rhodopirellula</taxon>
    </lineage>
</organism>
<evidence type="ECO:0000313" key="10">
    <source>
        <dbReference type="EMBL" id="EMI25538.1"/>
    </source>
</evidence>
<dbReference type="InterPro" id="IPR001775">
    <property type="entry name" value="GspD/PilQ"/>
</dbReference>
<dbReference type="Proteomes" id="UP000011996">
    <property type="component" value="Unassembled WGS sequence"/>
</dbReference>
<dbReference type="Gene3D" id="3.30.1370.120">
    <property type="match status" value="2"/>
</dbReference>
<dbReference type="InterPro" id="IPR050810">
    <property type="entry name" value="Bact_Secretion_Sys_Channel"/>
</dbReference>
<keyword evidence="2 7" id="KW-0813">Transport</keyword>
<dbReference type="InterPro" id="IPR004846">
    <property type="entry name" value="T2SS/T3SS_dom"/>
</dbReference>
<dbReference type="Pfam" id="PF03958">
    <property type="entry name" value="Secretin_N"/>
    <property type="match status" value="1"/>
</dbReference>
<dbReference type="SMART" id="SM00965">
    <property type="entry name" value="STN"/>
    <property type="match status" value="1"/>
</dbReference>
<dbReference type="InterPro" id="IPR005644">
    <property type="entry name" value="NolW-like"/>
</dbReference>
<dbReference type="RefSeq" id="WP_008668784.1">
    <property type="nucleotide sequence ID" value="NZ_ANOF01000124.1"/>
</dbReference>
<dbReference type="STRING" id="1263868.RESH_03889"/>
<dbReference type="InterPro" id="IPR038591">
    <property type="entry name" value="NolW-like_sf"/>
</dbReference>
<dbReference type="InterPro" id="IPR011662">
    <property type="entry name" value="Secretin/TonB_short_N"/>
</dbReference>
<proteinExistence type="inferred from homology"/>
<dbReference type="PANTHER" id="PTHR30332:SF24">
    <property type="entry name" value="SECRETIN GSPD-RELATED"/>
    <property type="match status" value="1"/>
</dbReference>
<dbReference type="PRINTS" id="PR00811">
    <property type="entry name" value="BCTERIALGSPD"/>
</dbReference>
<keyword evidence="4" id="KW-0472">Membrane</keyword>
<evidence type="ECO:0000256" key="8">
    <source>
        <dbReference type="SAM" id="MobiDB-lite"/>
    </source>
</evidence>
<feature type="compositionally biased region" description="Polar residues" evidence="8">
    <location>
        <begin position="14"/>
        <end position="25"/>
    </location>
</feature>
<dbReference type="PATRIC" id="fig|1263868.3.peg.4195"/>
<evidence type="ECO:0000259" key="9">
    <source>
        <dbReference type="SMART" id="SM00965"/>
    </source>
</evidence>
<evidence type="ECO:0000256" key="2">
    <source>
        <dbReference type="ARBA" id="ARBA00022448"/>
    </source>
</evidence>
<evidence type="ECO:0000256" key="7">
    <source>
        <dbReference type="RuleBase" id="RU004004"/>
    </source>
</evidence>
<comment type="subcellular location">
    <subcellularLocation>
        <location evidence="7">Cell outer membrane</location>
    </subcellularLocation>
    <subcellularLocation>
        <location evidence="1">Membrane</location>
    </subcellularLocation>
</comment>
<evidence type="ECO:0000256" key="5">
    <source>
        <dbReference type="ARBA" id="ARBA00023237"/>
    </source>
</evidence>
<dbReference type="AlphaFoldDB" id="M5S1P7"/>
<name>M5S1P7_9BACT</name>
<evidence type="ECO:0000313" key="11">
    <source>
        <dbReference type="Proteomes" id="UP000011996"/>
    </source>
</evidence>
<dbReference type="GO" id="GO:0009306">
    <property type="term" value="P:protein secretion"/>
    <property type="evidence" value="ECO:0007669"/>
    <property type="project" value="InterPro"/>
</dbReference>
<keyword evidence="3" id="KW-0732">Signal</keyword>
<evidence type="ECO:0000256" key="4">
    <source>
        <dbReference type="ARBA" id="ARBA00023136"/>
    </source>
</evidence>
<keyword evidence="5" id="KW-0998">Cell outer membrane</keyword>
<dbReference type="Pfam" id="PF00263">
    <property type="entry name" value="Secretin"/>
    <property type="match status" value="1"/>
</dbReference>
<comment type="similarity">
    <text evidence="6">Belongs to the bacterial secretin family.</text>
</comment>
<dbReference type="GO" id="GO:0015627">
    <property type="term" value="C:type II protein secretion system complex"/>
    <property type="evidence" value="ECO:0007669"/>
    <property type="project" value="TreeGrafter"/>
</dbReference>
<evidence type="ECO:0000256" key="1">
    <source>
        <dbReference type="ARBA" id="ARBA00004370"/>
    </source>
</evidence>
<sequence length="825" mass="88586">MAKEGSASHAEHVSTPSDSLASPMTSRRSKARRALAAMVQSASIGVGLSLATFVTTWSGSTVVAAEANTVLGNSQSIAIDAKLGDSNPGEVETKTAAGASLAAGAESQVQLNGPPLSINEVLSQRGSITFRKTSLQEVVFLLSDLWNINIVAGEKITGDVSGVFKDAPLRDVLSAILTSSGYGYIAAGNSLVVLPLDEVGTGSPDFESRTLQFRAADEAEMSSTIAAAQLLLSDRGRIQPIGRGAILVVDSKDNIDRVQQMLIAMLPDATVQGGNPADGTSPGFQRPASPNVYDAMATEVIYLTPQFTEASEMRESLEGALGEDTIVSVYEAENRILIKGNRAQLQLASQAFKQLDVPRAQVRITALIYDVSLEELEELGVNWGRGFRLNTTDESALADLAGNVEKAVTFGTLGTGGASSFGIRTLTDTFDTSVLLRALDSSDEAKLLADPSITAIDRREASIKIVQQIPIVAASPAEGSNVVFAQVEFKDAGIILKVTPRISNDNTIELQVQPEYSVKVGEIENNPVIDSRTAETTVRVANGHMFTLGGLRQKRIIEGTSGVPYLRDLKYVGKLFRSHSTEVRESELIVFLKPEIISPYDHGNERSRQAMCVANRQLDSIPYASVCPQTPYCYDKNCPNHHPRPRINGGTDELQMLGGEGIAPMELSFPGLVNPAPVVPGQVTPMYESERVISDSIMLDAEPMMLETPNPISSGSSNVLPAPMLDHSSRSMEGRLSSPKQSVAIVDSSSVRSQNALQIQPQMRSESVSAIPASTRMMPAKVETFRSLINEPLRADLLPNDVSSHRDTEEFVGYPPVHVRKMEQR</sequence>
<evidence type="ECO:0000256" key="3">
    <source>
        <dbReference type="ARBA" id="ARBA00022729"/>
    </source>
</evidence>
<dbReference type="PANTHER" id="PTHR30332">
    <property type="entry name" value="PROBABLE GENERAL SECRETION PATHWAY PROTEIN D"/>
    <property type="match status" value="1"/>
</dbReference>
<protein>
    <submittedName>
        <fullName evidence="10">General secretion pathway protein D (OutD)</fullName>
    </submittedName>
</protein>
<evidence type="ECO:0000256" key="6">
    <source>
        <dbReference type="RuleBase" id="RU004003"/>
    </source>
</evidence>
<feature type="region of interest" description="Disordered" evidence="8">
    <location>
        <begin position="1"/>
        <end position="28"/>
    </location>
</feature>
<dbReference type="GO" id="GO:0009279">
    <property type="term" value="C:cell outer membrane"/>
    <property type="evidence" value="ECO:0007669"/>
    <property type="project" value="UniProtKB-SubCell"/>
</dbReference>
<dbReference type="OrthoDB" id="9779724at2"/>
<dbReference type="EMBL" id="ANOF01000124">
    <property type="protein sequence ID" value="EMI25538.1"/>
    <property type="molecule type" value="Genomic_DNA"/>
</dbReference>
<feature type="domain" description="Secretin/TonB short N-terminal" evidence="9">
    <location>
        <begin position="148"/>
        <end position="196"/>
    </location>
</feature>